<dbReference type="EMBL" id="PHHE01000001">
    <property type="protein sequence ID" value="PKA70369.1"/>
    <property type="molecule type" value="Genomic_DNA"/>
</dbReference>
<comment type="similarity">
    <text evidence="1">Belongs to the peptidase C40 family.</text>
</comment>
<proteinExistence type="inferred from homology"/>
<comment type="caution">
    <text evidence="7">The sequence shown here is derived from an EMBL/GenBank/DDBJ whole genome shotgun (WGS) entry which is preliminary data.</text>
</comment>
<dbReference type="InterPro" id="IPR038765">
    <property type="entry name" value="Papain-like_cys_pep_sf"/>
</dbReference>
<evidence type="ECO:0000256" key="5">
    <source>
        <dbReference type="SAM" id="MobiDB-lite"/>
    </source>
</evidence>
<gene>
    <name evidence="7" type="ORF">ATI02_3268</name>
</gene>
<evidence type="ECO:0000313" key="7">
    <source>
        <dbReference type="EMBL" id="PKA70369.1"/>
    </source>
</evidence>
<evidence type="ECO:0000313" key="8">
    <source>
        <dbReference type="Proteomes" id="UP000232455"/>
    </source>
</evidence>
<evidence type="ECO:0000256" key="2">
    <source>
        <dbReference type="ARBA" id="ARBA00022670"/>
    </source>
</evidence>
<dbReference type="SUPFAM" id="SSF54001">
    <property type="entry name" value="Cysteine proteinases"/>
    <property type="match status" value="1"/>
</dbReference>
<sequence>MSTGLLEHLNPYRSGYEYGPHKGETDVNNNGKKEIDCSGLVYRIMKDAGYTIPYRTTSMLNTDREHFDEIPVASAQPGDIALWINFHGHTGVIESLSTALTPGKFFGSQSAGPKTALYGPDSGYWPMPEKVLRPKPQFRGAQPAPEPAPAPAPAAAPTAPAPLMNFQYPFRKADGTQFKDSEEVFKALESESSGNFLLGNHGFWHGGIHISHKTAPQCMRDEPIRCIGDGVVVAYRLNEDYLATAFEA</sequence>
<evidence type="ECO:0000256" key="3">
    <source>
        <dbReference type="ARBA" id="ARBA00022801"/>
    </source>
</evidence>
<feature type="region of interest" description="Disordered" evidence="5">
    <location>
        <begin position="135"/>
        <end position="158"/>
    </location>
</feature>
<dbReference type="InterPro" id="IPR000064">
    <property type="entry name" value="NLP_P60_dom"/>
</dbReference>
<feature type="domain" description="NlpC/P60" evidence="6">
    <location>
        <begin position="1"/>
        <end position="136"/>
    </location>
</feature>
<reference evidence="7 8" key="1">
    <citation type="submission" date="2017-11" db="EMBL/GenBank/DDBJ databases">
        <title>Genome sequencing of a diverse group of Pseudomonas species.</title>
        <authorList>
            <person name="Loper J."/>
        </authorList>
    </citation>
    <scope>NUCLEOTIDE SEQUENCE [LARGE SCALE GENOMIC DNA]</scope>
    <source>
        <strain evidence="7 8">LMG 25716</strain>
    </source>
</reference>
<keyword evidence="2" id="KW-0645">Protease</keyword>
<organism evidence="7 8">
    <name type="scientific">Pseudomonas baetica</name>
    <dbReference type="NCBI Taxonomy" id="674054"/>
    <lineage>
        <taxon>Bacteria</taxon>
        <taxon>Pseudomonadati</taxon>
        <taxon>Pseudomonadota</taxon>
        <taxon>Gammaproteobacteria</taxon>
        <taxon>Pseudomonadales</taxon>
        <taxon>Pseudomonadaceae</taxon>
        <taxon>Pseudomonas</taxon>
    </lineage>
</organism>
<feature type="compositionally biased region" description="Pro residues" evidence="5">
    <location>
        <begin position="144"/>
        <end position="154"/>
    </location>
</feature>
<keyword evidence="3" id="KW-0378">Hydrolase</keyword>
<dbReference type="Gene3D" id="3.90.1720.10">
    <property type="entry name" value="endopeptidase domain like (from Nostoc punctiforme)"/>
    <property type="match status" value="1"/>
</dbReference>
<keyword evidence="8" id="KW-1185">Reference proteome</keyword>
<evidence type="ECO:0000256" key="1">
    <source>
        <dbReference type="ARBA" id="ARBA00007074"/>
    </source>
</evidence>
<dbReference type="PROSITE" id="PS51935">
    <property type="entry name" value="NLPC_P60"/>
    <property type="match status" value="1"/>
</dbReference>
<dbReference type="RefSeq" id="WP_238156315.1">
    <property type="nucleotide sequence ID" value="NZ_PHHE01000001.1"/>
</dbReference>
<evidence type="ECO:0000256" key="4">
    <source>
        <dbReference type="ARBA" id="ARBA00022807"/>
    </source>
</evidence>
<dbReference type="Proteomes" id="UP000232455">
    <property type="component" value="Unassembled WGS sequence"/>
</dbReference>
<protein>
    <submittedName>
        <fullName evidence="7">NlpC/P60 family protein</fullName>
    </submittedName>
</protein>
<keyword evidence="4" id="KW-0788">Thiol protease</keyword>
<name>A0ABX4Q0P8_9PSED</name>
<dbReference type="Pfam" id="PF00877">
    <property type="entry name" value="NLPC_P60"/>
    <property type="match status" value="1"/>
</dbReference>
<evidence type="ECO:0000259" key="6">
    <source>
        <dbReference type="PROSITE" id="PS51935"/>
    </source>
</evidence>
<accession>A0ABX4Q0P8</accession>